<accession>A0ABQ9P7E8</accession>
<gene>
    <name evidence="2" type="ORF">CLIM01_14807</name>
</gene>
<sequence length="574" mass="65065">MSSKDLIYKEYKNAERAAFGELFRGQPYASWPVKTLHAHLPPFLKPSVAAAVIKNLRKSLNLRETVAKFYAAASETQTYIRHEYFKQCLDHLIDAVSHLPPPPTKTKSGHNRYGVLRTQGLTGDDESQGDESLEATKCTTQRREEQTPTINLDDTSLKDMDRLMFQDVVQNFILQAGENWQNAVRGKHRLSTASIMSDVQATELKAILSAAELLDPSWFTSQDQYSWDLKDHEIDMVDLVYPCHASGLLPSYLPVAICQLIKSQSAADKLRCLVWKNIIHASSNAATETEVNRLRGVVKQELEETLDLCQRHRGLLKEEEVTRLDETAPSFRAWAQSADILSIGKIAQLAEGYPVILYPMVLELPSITMFAYLCEYVRIELYDEHKPTLPEPLESWFNDKRLSKLLWWNERPHNSRDWKTAVDNWVLPSLILPSLRGIVVAKGRHKLPLFQRISEDKYRCSTIPHQEQGRPLSEILEEELNTPNTDSIRTCVLDTVRASLGKIDFESKDADGLCAFRLYQQCREGKDPQSVLDAFIKRWEAGHLANSGKDAAGGRFEDTVGLAQEISQGVAKEM</sequence>
<proteinExistence type="predicted"/>
<organism evidence="2 3">
    <name type="scientific">Colletotrichum limetticola</name>
    <dbReference type="NCBI Taxonomy" id="1209924"/>
    <lineage>
        <taxon>Eukaryota</taxon>
        <taxon>Fungi</taxon>
        <taxon>Dikarya</taxon>
        <taxon>Ascomycota</taxon>
        <taxon>Pezizomycotina</taxon>
        <taxon>Sordariomycetes</taxon>
        <taxon>Hypocreomycetidae</taxon>
        <taxon>Glomerellales</taxon>
        <taxon>Glomerellaceae</taxon>
        <taxon>Colletotrichum</taxon>
        <taxon>Colletotrichum acutatum species complex</taxon>
    </lineage>
</organism>
<reference evidence="2" key="1">
    <citation type="submission" date="2023-04" db="EMBL/GenBank/DDBJ databases">
        <title>Colletotrichum limetticola genome sequence.</title>
        <authorList>
            <person name="Baroncelli R."/>
        </authorList>
    </citation>
    <scope>NUCLEOTIDE SEQUENCE</scope>
    <source>
        <strain evidence="2">KLA-Anderson</strain>
    </source>
</reference>
<evidence type="ECO:0000313" key="2">
    <source>
        <dbReference type="EMBL" id="KAK0367835.1"/>
    </source>
</evidence>
<feature type="region of interest" description="Disordered" evidence="1">
    <location>
        <begin position="119"/>
        <end position="147"/>
    </location>
</feature>
<keyword evidence="3" id="KW-1185">Reference proteome</keyword>
<dbReference type="Proteomes" id="UP001169217">
    <property type="component" value="Unassembled WGS sequence"/>
</dbReference>
<protein>
    <submittedName>
        <fullName evidence="2">Uncharacterized protein</fullName>
    </submittedName>
</protein>
<evidence type="ECO:0000313" key="3">
    <source>
        <dbReference type="Proteomes" id="UP001169217"/>
    </source>
</evidence>
<name>A0ABQ9P7E8_9PEZI</name>
<dbReference type="EMBL" id="JARUPT010001063">
    <property type="protein sequence ID" value="KAK0367835.1"/>
    <property type="molecule type" value="Genomic_DNA"/>
</dbReference>
<feature type="compositionally biased region" description="Acidic residues" evidence="1">
    <location>
        <begin position="123"/>
        <end position="133"/>
    </location>
</feature>
<evidence type="ECO:0000256" key="1">
    <source>
        <dbReference type="SAM" id="MobiDB-lite"/>
    </source>
</evidence>
<comment type="caution">
    <text evidence="2">The sequence shown here is derived from an EMBL/GenBank/DDBJ whole genome shotgun (WGS) entry which is preliminary data.</text>
</comment>